<evidence type="ECO:0000313" key="1">
    <source>
        <dbReference type="EMBL" id="ORD94234.1"/>
    </source>
</evidence>
<reference evidence="1 2" key="1">
    <citation type="journal article" date="2017" name="Environ. Microbiol.">
        <title>Decay of the glycolytic pathway and adaptation to intranuclear parasitism within Enterocytozoonidae microsporidia.</title>
        <authorList>
            <person name="Wiredu Boakye D."/>
            <person name="Jaroenlak P."/>
            <person name="Prachumwat A."/>
            <person name="Williams T.A."/>
            <person name="Bateman K.S."/>
            <person name="Itsathitphaisarn O."/>
            <person name="Sritunyalucksana K."/>
            <person name="Paszkiewicz K.H."/>
            <person name="Moore K.A."/>
            <person name="Stentiford G.D."/>
            <person name="Williams B.A."/>
        </authorList>
    </citation>
    <scope>NUCLEOTIDE SEQUENCE [LARGE SCALE GENOMIC DNA]</scope>
    <source>
        <strain evidence="1 2">GB1</strain>
    </source>
</reference>
<accession>A0A1Y1S6Z9</accession>
<dbReference type="EMBL" id="LWDP01000028">
    <property type="protein sequence ID" value="ORD94234.1"/>
    <property type="molecule type" value="Genomic_DNA"/>
</dbReference>
<keyword evidence="2" id="KW-1185">Reference proteome</keyword>
<dbReference type="Pfam" id="PF17005">
    <property type="entry name" value="WD40_like"/>
    <property type="match status" value="1"/>
</dbReference>
<dbReference type="OrthoDB" id="10261640at2759"/>
<sequence length="326" mass="35737">MANQIEVIDENEKENSDEVYTVSIANSVIAVGGGNESVVLSDIKSEEILLVSDSFGESIVFCKIIEKSADDVKFIVVTVDGMIYCISKIEHVLDLVQIDESVSTCAFIDSCLLVGAESGKIYAYSDHIEHINTISGDSQIIDIDKNGDQYYGLSVNQVIVGDQYGNILFRKMLDNPNCIKAVSGGVFAVGTDKKVFIFKNNTKLMEYSTGGAVESICISERSFVLSGQFDGLIVISMANYSVFNMKMGMEMSNLRHVSTYGLLFTTIIQDNEQYVGYLDVRDKNSCRKQPVSVGHVFDIAFELNNNGITTVLGGELGHEVVEISLK</sequence>
<dbReference type="InterPro" id="IPR036322">
    <property type="entry name" value="WD40_repeat_dom_sf"/>
</dbReference>
<proteinExistence type="predicted"/>
<dbReference type="InterPro" id="IPR031544">
    <property type="entry name" value="WD40-like"/>
</dbReference>
<name>A0A1Y1S6Z9_9MICR</name>
<dbReference type="Gene3D" id="2.130.10.10">
    <property type="entry name" value="YVTN repeat-like/Quinoprotein amine dehydrogenase"/>
    <property type="match status" value="1"/>
</dbReference>
<dbReference type="VEuPathDB" id="MicrosporidiaDB:ECANGB1_1008"/>
<comment type="caution">
    <text evidence="1">The sequence shown here is derived from an EMBL/GenBank/DDBJ whole genome shotgun (WGS) entry which is preliminary data.</text>
</comment>
<dbReference type="InterPro" id="IPR015943">
    <property type="entry name" value="WD40/YVTN_repeat-like_dom_sf"/>
</dbReference>
<dbReference type="Proteomes" id="UP000192639">
    <property type="component" value="Unassembled WGS sequence"/>
</dbReference>
<organism evidence="1 2">
    <name type="scientific">Enterospora canceri</name>
    <dbReference type="NCBI Taxonomy" id="1081671"/>
    <lineage>
        <taxon>Eukaryota</taxon>
        <taxon>Fungi</taxon>
        <taxon>Fungi incertae sedis</taxon>
        <taxon>Microsporidia</taxon>
        <taxon>Enterocytozoonidae</taxon>
        <taxon>Enterospora</taxon>
    </lineage>
</organism>
<gene>
    <name evidence="1" type="ORF">ECANGB1_1008</name>
</gene>
<dbReference type="AlphaFoldDB" id="A0A1Y1S6Z9"/>
<protein>
    <submittedName>
        <fullName evidence="1">Uncharacterized protein</fullName>
    </submittedName>
</protein>
<dbReference type="SUPFAM" id="SSF50978">
    <property type="entry name" value="WD40 repeat-like"/>
    <property type="match status" value="1"/>
</dbReference>
<evidence type="ECO:0000313" key="2">
    <source>
        <dbReference type="Proteomes" id="UP000192639"/>
    </source>
</evidence>